<protein>
    <recommendedName>
        <fullName evidence="2">ParB-like N-terminal domain-containing protein</fullName>
    </recommendedName>
</protein>
<feature type="region of interest" description="Disordered" evidence="1">
    <location>
        <begin position="490"/>
        <end position="520"/>
    </location>
</feature>
<organism evidence="3">
    <name type="scientific">marine sediment metagenome</name>
    <dbReference type="NCBI Taxonomy" id="412755"/>
    <lineage>
        <taxon>unclassified sequences</taxon>
        <taxon>metagenomes</taxon>
        <taxon>ecological metagenomes</taxon>
    </lineage>
</organism>
<dbReference type="EMBL" id="LAZR01002475">
    <property type="protein sequence ID" value="KKN29596.1"/>
    <property type="molecule type" value="Genomic_DNA"/>
</dbReference>
<evidence type="ECO:0000259" key="2">
    <source>
        <dbReference type="SMART" id="SM00470"/>
    </source>
</evidence>
<dbReference type="SUPFAM" id="SSF110849">
    <property type="entry name" value="ParB/Sulfiredoxin"/>
    <property type="match status" value="1"/>
</dbReference>
<evidence type="ECO:0000256" key="1">
    <source>
        <dbReference type="SAM" id="MobiDB-lite"/>
    </source>
</evidence>
<dbReference type="Gene3D" id="3.90.1530.10">
    <property type="entry name" value="Conserved hypothetical protein from pyrococcus furiosus pfu- 392566-001, ParB domain"/>
    <property type="match status" value="1"/>
</dbReference>
<feature type="region of interest" description="Disordered" evidence="1">
    <location>
        <begin position="403"/>
        <end position="422"/>
    </location>
</feature>
<sequence length="991" mass="111020">MTYIVTKIIKGNPYLYEVRSERDGDRVRQVFVRYLGRADRAGAMERQAVVPEAVSVAPETLMVEPEQVMPEVSPEVTFLEQNPDEQLTFRRTTATKKDNIIVENSDDTSRGKYKLTVVDTVDNDIKAVEYFDDLTGSIKENFGKSGSVELITGVAPATPEAVEPEASTPEVKPEKLEINLPPILKDDVQTWFLQLPQPIQAQIRKIEYVDDPSKLRLGHGSASYHHETGVITLSSIGKSRHNFLHEVGHTVMENAMDNGDFSPLQEFMQKYESSEQPALNVKQLYNETSKKFPKWNNSEISEYLYTANKEYRDWSEAFANEFIFKVPQSITPEVTPTEAIPKVSTQMAKFLEWVEKDGLVTPREFRIGRGFKVRQDAILRGFVVLKGNRHALTGEGIKQLLKPPAVKPTPIPTPTAPEKGVTPVKEVELIEPTTLKITPEVTPLKVIKGETEKEYIERNLTGIGAQRKGNRELLKIEYRERTRGTRWNPVTKQVESSPKYQPELSTPEVTSPSAEPEVKEPWEMTRREYRISEYAPKVDAIQQAISEGKPIILTTHLRATQLTKPEHIRLSGSTVEIPQGRKWIALTDDQVQSLSGQAGIKPVPFEERVYHHAEVEKAISEGKIVSPEVLKDYPELAKPSPEAITPPTEDEAPEPISPTEVLINTEASAEALPRVGDTVSGLVVRKDIPNQESIESTLDDWEVLPGIREIPTSNIGDIAQPKFYSVEQEETTRELAEQIKESGEINPLIVVVEDTGDYILEGSHRLDALRLLGIKSFPAQVVINRESLPIVPEAASVTDDAKEYKQDKVIYSKFIKQDYDPHGSELGKPAKVRRVHVGEVDGKPAWADGFMMELNAVPEKIKASKGYKEITTTSPTKFSSLIPDYGKDGREVKPLLVDPIDEELAPVDQLEKVYLSNMGELKIGEEEKRAFADKKYIDYFIGQYPDAKFIVKSISSPIVVQSKSEIVGVVMPVFAEPHIPEFSALAKKPIS</sequence>
<dbReference type="SMART" id="SM00470">
    <property type="entry name" value="ParB"/>
    <property type="match status" value="1"/>
</dbReference>
<gene>
    <name evidence="3" type="ORF">LCGC14_0842640</name>
</gene>
<name>A0A0F9RXC2_9ZZZZ</name>
<dbReference type="InterPro" id="IPR036086">
    <property type="entry name" value="ParB/Sulfiredoxin_sf"/>
</dbReference>
<feature type="non-terminal residue" evidence="3">
    <location>
        <position position="991"/>
    </location>
</feature>
<comment type="caution">
    <text evidence="3">The sequence shown here is derived from an EMBL/GenBank/DDBJ whole genome shotgun (WGS) entry which is preliminary data.</text>
</comment>
<feature type="compositionally biased region" description="Polar residues" evidence="1">
    <location>
        <begin position="490"/>
        <end position="513"/>
    </location>
</feature>
<dbReference type="Pfam" id="PF02195">
    <property type="entry name" value="ParB_N"/>
    <property type="match status" value="1"/>
</dbReference>
<reference evidence="3" key="1">
    <citation type="journal article" date="2015" name="Nature">
        <title>Complex archaea that bridge the gap between prokaryotes and eukaryotes.</title>
        <authorList>
            <person name="Spang A."/>
            <person name="Saw J.H."/>
            <person name="Jorgensen S.L."/>
            <person name="Zaremba-Niedzwiedzka K."/>
            <person name="Martijn J."/>
            <person name="Lind A.E."/>
            <person name="van Eijk R."/>
            <person name="Schleper C."/>
            <person name="Guy L."/>
            <person name="Ettema T.J."/>
        </authorList>
    </citation>
    <scope>NUCLEOTIDE SEQUENCE</scope>
</reference>
<feature type="domain" description="ParB-like N-terminal" evidence="2">
    <location>
        <begin position="708"/>
        <end position="801"/>
    </location>
</feature>
<evidence type="ECO:0000313" key="3">
    <source>
        <dbReference type="EMBL" id="KKN29596.1"/>
    </source>
</evidence>
<dbReference type="AlphaFoldDB" id="A0A0F9RXC2"/>
<feature type="compositionally biased region" description="Pro residues" evidence="1">
    <location>
        <begin position="405"/>
        <end position="415"/>
    </location>
</feature>
<accession>A0A0F9RXC2</accession>
<dbReference type="InterPro" id="IPR003115">
    <property type="entry name" value="ParB_N"/>
</dbReference>
<proteinExistence type="predicted"/>